<dbReference type="PANTHER" id="PTHR42208">
    <property type="entry name" value="HEAVY METAL TRANSPORTER-RELATED"/>
    <property type="match status" value="1"/>
</dbReference>
<gene>
    <name evidence="3" type="ORF">DDR33_19485</name>
</gene>
<feature type="transmembrane region" description="Helical" evidence="1">
    <location>
        <begin position="75"/>
        <end position="94"/>
    </location>
</feature>
<evidence type="ECO:0000313" key="4">
    <source>
        <dbReference type="Proteomes" id="UP000245647"/>
    </source>
</evidence>
<keyword evidence="4" id="KW-1185">Reference proteome</keyword>
<dbReference type="PANTHER" id="PTHR42208:SF1">
    <property type="entry name" value="HEAVY METAL TRANSPORTER"/>
    <property type="match status" value="1"/>
</dbReference>
<feature type="domain" description="Urease accessory protein UreH-like transmembrane" evidence="2">
    <location>
        <begin position="7"/>
        <end position="202"/>
    </location>
</feature>
<accession>A0A2U2PCJ0</accession>
<evidence type="ECO:0000259" key="2">
    <source>
        <dbReference type="Pfam" id="PF13386"/>
    </source>
</evidence>
<dbReference type="OrthoDB" id="594443at2"/>
<dbReference type="EMBL" id="QEAS01000018">
    <property type="protein sequence ID" value="PWG79024.1"/>
    <property type="molecule type" value="Genomic_DNA"/>
</dbReference>
<feature type="transmembrane region" description="Helical" evidence="1">
    <location>
        <begin position="155"/>
        <end position="179"/>
    </location>
</feature>
<protein>
    <submittedName>
        <fullName evidence="3">Sulfite exporter TauE/SafE family protein</fullName>
    </submittedName>
</protein>
<name>A0A2U2PCJ0_9SPHI</name>
<proteinExistence type="predicted"/>
<reference evidence="3 4" key="1">
    <citation type="submission" date="2018-04" db="EMBL/GenBank/DDBJ databases">
        <title>Pedobacter chongqingensis sp. nov., isolated from a rottenly hemp rope.</title>
        <authorList>
            <person name="Cai Y."/>
        </authorList>
    </citation>
    <scope>NUCLEOTIDE SEQUENCE [LARGE SCALE GENOMIC DNA]</scope>
    <source>
        <strain evidence="3 4">FJ4-8</strain>
    </source>
</reference>
<feature type="transmembrane region" description="Helical" evidence="1">
    <location>
        <begin position="6"/>
        <end position="30"/>
    </location>
</feature>
<feature type="transmembrane region" description="Helical" evidence="1">
    <location>
        <begin position="191"/>
        <end position="214"/>
    </location>
</feature>
<dbReference type="RefSeq" id="WP_109417467.1">
    <property type="nucleotide sequence ID" value="NZ_QEAS01000018.1"/>
</dbReference>
<evidence type="ECO:0000256" key="1">
    <source>
        <dbReference type="SAM" id="Phobius"/>
    </source>
</evidence>
<dbReference type="InterPro" id="IPR039447">
    <property type="entry name" value="UreH-like_TM_dom"/>
</dbReference>
<sequence length="227" mass="24738">MSIWALAFFTGLFGSVHCIGMCGPLAFAVPSNHSNRWLVLLDKLMYQVGRVMSYVILGLVTGFIGKQLWMSGLQQSLSIVSGILILMAAFSRLFKRVIVTRSSSVFLKPFNRLFGYALQHRANHLIIGSLNGLLPCGFVYIGLAGAINTGSTGNAAAYMLFFGLGTIPLMLAATFSMGVATPALRRRINKFVPVLMICLGFWFVMKGLTLNIPYLSPAKENSSVICK</sequence>
<comment type="caution">
    <text evidence="3">The sequence shown here is derived from an EMBL/GenBank/DDBJ whole genome shotgun (WGS) entry which is preliminary data.</text>
</comment>
<dbReference type="Pfam" id="PF13386">
    <property type="entry name" value="DsbD_2"/>
    <property type="match status" value="1"/>
</dbReference>
<evidence type="ECO:0000313" key="3">
    <source>
        <dbReference type="EMBL" id="PWG79024.1"/>
    </source>
</evidence>
<feature type="transmembrane region" description="Helical" evidence="1">
    <location>
        <begin position="51"/>
        <end position="69"/>
    </location>
</feature>
<dbReference type="AlphaFoldDB" id="A0A2U2PCJ0"/>
<keyword evidence="1" id="KW-0472">Membrane</keyword>
<organism evidence="3 4">
    <name type="scientific">Pararcticibacter amylolyticus</name>
    <dbReference type="NCBI Taxonomy" id="2173175"/>
    <lineage>
        <taxon>Bacteria</taxon>
        <taxon>Pseudomonadati</taxon>
        <taxon>Bacteroidota</taxon>
        <taxon>Sphingobacteriia</taxon>
        <taxon>Sphingobacteriales</taxon>
        <taxon>Sphingobacteriaceae</taxon>
        <taxon>Pararcticibacter</taxon>
    </lineage>
</organism>
<keyword evidence="1" id="KW-1133">Transmembrane helix</keyword>
<feature type="transmembrane region" description="Helical" evidence="1">
    <location>
        <begin position="122"/>
        <end position="143"/>
    </location>
</feature>
<dbReference type="Proteomes" id="UP000245647">
    <property type="component" value="Unassembled WGS sequence"/>
</dbReference>
<keyword evidence="1" id="KW-0812">Transmembrane</keyword>